<proteinExistence type="predicted"/>
<sequence>MAKKTLKSMIFGNKKSTRKNNTVKKGSTFITQKQQQKIVITFLQMLNTVKLYHWKTHSHSQHVASDTLYTDLNASIDEFVEIMMGKEGSRVNLTGQKSIPLLDYTNINDFKKEVERYKNFLINMDFINVTNNSDLLNTRDEILGLLNKFTYLLTLE</sequence>
<dbReference type="AlphaFoldDB" id="A0A6C0IW29"/>
<dbReference type="Pfam" id="PF19174">
    <property type="entry name" value="DUF5856"/>
    <property type="match status" value="1"/>
</dbReference>
<protein>
    <submittedName>
        <fullName evidence="1">Uncharacterized protein</fullName>
    </submittedName>
</protein>
<dbReference type="InterPro" id="IPR043876">
    <property type="entry name" value="DUF5856"/>
</dbReference>
<organism evidence="1">
    <name type="scientific">viral metagenome</name>
    <dbReference type="NCBI Taxonomy" id="1070528"/>
    <lineage>
        <taxon>unclassified sequences</taxon>
        <taxon>metagenomes</taxon>
        <taxon>organismal metagenomes</taxon>
    </lineage>
</organism>
<accession>A0A6C0IW29</accession>
<name>A0A6C0IW29_9ZZZZ</name>
<reference evidence="1" key="1">
    <citation type="journal article" date="2020" name="Nature">
        <title>Giant virus diversity and host interactions through global metagenomics.</title>
        <authorList>
            <person name="Schulz F."/>
            <person name="Roux S."/>
            <person name="Paez-Espino D."/>
            <person name="Jungbluth S."/>
            <person name="Walsh D.A."/>
            <person name="Denef V.J."/>
            <person name="McMahon K.D."/>
            <person name="Konstantinidis K.T."/>
            <person name="Eloe-Fadrosh E.A."/>
            <person name="Kyrpides N.C."/>
            <person name="Woyke T."/>
        </authorList>
    </citation>
    <scope>NUCLEOTIDE SEQUENCE</scope>
    <source>
        <strain evidence="1">GVMAG-M-3300024301-20</strain>
    </source>
</reference>
<evidence type="ECO:0000313" key="1">
    <source>
        <dbReference type="EMBL" id="QHT96037.1"/>
    </source>
</evidence>
<dbReference type="EMBL" id="MN740250">
    <property type="protein sequence ID" value="QHT96037.1"/>
    <property type="molecule type" value="Genomic_DNA"/>
</dbReference>